<dbReference type="EMBL" id="HBHI01019929">
    <property type="protein sequence ID" value="CAD9682996.1"/>
    <property type="molecule type" value="Transcribed_RNA"/>
</dbReference>
<feature type="transmembrane region" description="Helical" evidence="1">
    <location>
        <begin position="134"/>
        <end position="154"/>
    </location>
</feature>
<feature type="signal peptide" evidence="2">
    <location>
        <begin position="1"/>
        <end position="18"/>
    </location>
</feature>
<keyword evidence="1" id="KW-1133">Transmembrane helix</keyword>
<sequence>MTMARLVTLFLLVTNCIAFTPSTNSINMRGQIHMTLKNRGSDSILKRKFKSAFGDKLKLQRSRLSATAVSENISKPNTVPPLVFHSIFFFPLVAAWRMASKNFLRELTLAGVMFSCLLSMKFVDAQADDGLRLFKGAGIIMPITMMSMIFLPILDDFSMTFMAGLTLDSLVGGKLDCPQFQIASVVIFGAYFYKFFSGNFTFQLIDMLAIAGAGAVEEFLHEKFKILKQAGGNINQFVEFFNDSRMFSVVTVVPLFLWRGYHMAAPMMMAQWYGYEIGSYVTSRMLDKQNATDSA</sequence>
<gene>
    <name evidence="3" type="ORF">EANT1437_LOCUS10202</name>
</gene>
<keyword evidence="2" id="KW-0732">Signal</keyword>
<organism evidence="3">
    <name type="scientific">Eucampia antarctica</name>
    <dbReference type="NCBI Taxonomy" id="49252"/>
    <lineage>
        <taxon>Eukaryota</taxon>
        <taxon>Sar</taxon>
        <taxon>Stramenopiles</taxon>
        <taxon>Ochrophyta</taxon>
        <taxon>Bacillariophyta</taxon>
        <taxon>Mediophyceae</taxon>
        <taxon>Biddulphiophycidae</taxon>
        <taxon>Hemiaulales</taxon>
        <taxon>Hemiaulaceae</taxon>
        <taxon>Eucampia</taxon>
    </lineage>
</organism>
<evidence type="ECO:0000256" key="1">
    <source>
        <dbReference type="SAM" id="Phobius"/>
    </source>
</evidence>
<evidence type="ECO:0000313" key="3">
    <source>
        <dbReference type="EMBL" id="CAD9682996.1"/>
    </source>
</evidence>
<dbReference type="AlphaFoldDB" id="A0A7S2RX11"/>
<protein>
    <submittedName>
        <fullName evidence="3">Uncharacterized protein</fullName>
    </submittedName>
</protein>
<proteinExistence type="predicted"/>
<keyword evidence="1" id="KW-0812">Transmembrane</keyword>
<evidence type="ECO:0000256" key="2">
    <source>
        <dbReference type="SAM" id="SignalP"/>
    </source>
</evidence>
<keyword evidence="1" id="KW-0472">Membrane</keyword>
<name>A0A7S2RX11_9STRA</name>
<feature type="chain" id="PRO_5030969107" evidence="2">
    <location>
        <begin position="19"/>
        <end position="295"/>
    </location>
</feature>
<accession>A0A7S2RX11</accession>
<reference evidence="3" key="1">
    <citation type="submission" date="2021-01" db="EMBL/GenBank/DDBJ databases">
        <authorList>
            <person name="Corre E."/>
            <person name="Pelletier E."/>
            <person name="Niang G."/>
            <person name="Scheremetjew M."/>
            <person name="Finn R."/>
            <person name="Kale V."/>
            <person name="Holt S."/>
            <person name="Cochrane G."/>
            <person name="Meng A."/>
            <person name="Brown T."/>
            <person name="Cohen L."/>
        </authorList>
    </citation>
    <scope>NUCLEOTIDE SEQUENCE</scope>
    <source>
        <strain evidence="3">CCMP1452</strain>
    </source>
</reference>